<keyword evidence="3" id="KW-1185">Reference proteome</keyword>
<evidence type="ECO:0000313" key="2">
    <source>
        <dbReference type="EMBL" id="KAJ1115955.1"/>
    </source>
</evidence>
<evidence type="ECO:0000256" key="1">
    <source>
        <dbReference type="SAM" id="MobiDB-lite"/>
    </source>
</evidence>
<dbReference type="EMBL" id="JANPWB010000012">
    <property type="protein sequence ID" value="KAJ1115955.1"/>
    <property type="molecule type" value="Genomic_DNA"/>
</dbReference>
<proteinExistence type="predicted"/>
<evidence type="ECO:0000313" key="3">
    <source>
        <dbReference type="Proteomes" id="UP001066276"/>
    </source>
</evidence>
<feature type="region of interest" description="Disordered" evidence="1">
    <location>
        <begin position="94"/>
        <end position="149"/>
    </location>
</feature>
<sequence length="307" mass="32239">MSSLLSKRYKTSAPSTTADHIPRVLLTPTAVQLVLSSPSLQLVATLLAPGQPLTALDRTRETNHHIPAPWDPSAKSGLVGPQVRRAPAVLCRLPPAPSSSAGRSVPPGPSLPLLRKSSRALRPTAPVDPRDAQHSEMASPGLAGQPWASQGCCQQSPGSLCGLGAQSPHRCHALTPPPPTRYLRSSVLATRSATEHSRRILRQAQAEPPASSGALSTGRAARPAMTAPCGPNAATARPQGPPRLAPEHPTWPQSPPDPESPGAAQWDGARDHRAAIIGLGDGALAKRVLLRRHLGHAPWAAFYPTEH</sequence>
<accession>A0AAV7NSZ7</accession>
<comment type="caution">
    <text evidence="2">The sequence shown here is derived from an EMBL/GenBank/DDBJ whole genome shotgun (WGS) entry which is preliminary data.</text>
</comment>
<dbReference type="AlphaFoldDB" id="A0AAV7NSZ7"/>
<dbReference type="Proteomes" id="UP001066276">
    <property type="component" value="Chromosome 8"/>
</dbReference>
<reference evidence="2" key="1">
    <citation type="journal article" date="2022" name="bioRxiv">
        <title>Sequencing and chromosome-scale assembly of the giantPleurodeles waltlgenome.</title>
        <authorList>
            <person name="Brown T."/>
            <person name="Elewa A."/>
            <person name="Iarovenko S."/>
            <person name="Subramanian E."/>
            <person name="Araus A.J."/>
            <person name="Petzold A."/>
            <person name="Susuki M."/>
            <person name="Suzuki K.-i.T."/>
            <person name="Hayashi T."/>
            <person name="Toyoda A."/>
            <person name="Oliveira C."/>
            <person name="Osipova E."/>
            <person name="Leigh N.D."/>
            <person name="Simon A."/>
            <person name="Yun M.H."/>
        </authorList>
    </citation>
    <scope>NUCLEOTIDE SEQUENCE</scope>
    <source>
        <strain evidence="2">20211129_DDA</strain>
        <tissue evidence="2">Liver</tissue>
    </source>
</reference>
<name>A0AAV7NSZ7_PLEWA</name>
<feature type="region of interest" description="Disordered" evidence="1">
    <location>
        <begin position="189"/>
        <end position="266"/>
    </location>
</feature>
<organism evidence="2 3">
    <name type="scientific">Pleurodeles waltl</name>
    <name type="common">Iberian ribbed newt</name>
    <dbReference type="NCBI Taxonomy" id="8319"/>
    <lineage>
        <taxon>Eukaryota</taxon>
        <taxon>Metazoa</taxon>
        <taxon>Chordata</taxon>
        <taxon>Craniata</taxon>
        <taxon>Vertebrata</taxon>
        <taxon>Euteleostomi</taxon>
        <taxon>Amphibia</taxon>
        <taxon>Batrachia</taxon>
        <taxon>Caudata</taxon>
        <taxon>Salamandroidea</taxon>
        <taxon>Salamandridae</taxon>
        <taxon>Pleurodelinae</taxon>
        <taxon>Pleurodeles</taxon>
    </lineage>
</organism>
<protein>
    <submittedName>
        <fullName evidence="2">Uncharacterized protein</fullName>
    </submittedName>
</protein>
<gene>
    <name evidence="2" type="ORF">NDU88_004175</name>
</gene>